<proteinExistence type="predicted"/>
<dbReference type="Proteomes" id="UP000297998">
    <property type="component" value="Unassembled WGS sequence"/>
</dbReference>
<dbReference type="OrthoDB" id="1405746at2"/>
<dbReference type="Pfam" id="PF18962">
    <property type="entry name" value="Por_Secre_tail"/>
    <property type="match status" value="1"/>
</dbReference>
<protein>
    <submittedName>
        <fullName evidence="4">T9SS type A sorting domain-containing protein</fullName>
    </submittedName>
</protein>
<feature type="domain" description="Secretion system C-terminal sorting" evidence="3">
    <location>
        <begin position="251"/>
        <end position="319"/>
    </location>
</feature>
<dbReference type="AlphaFoldDB" id="A0A4Z1BP41"/>
<dbReference type="RefSeq" id="WP_135835508.1">
    <property type="nucleotide sequence ID" value="NZ_SRPE01000006.1"/>
</dbReference>
<evidence type="ECO:0000313" key="5">
    <source>
        <dbReference type="Proteomes" id="UP000297998"/>
    </source>
</evidence>
<name>A0A4Z1BP41_9FLAO</name>
<dbReference type="InterPro" id="IPR026444">
    <property type="entry name" value="Secre_tail"/>
</dbReference>
<evidence type="ECO:0000256" key="2">
    <source>
        <dbReference type="SAM" id="SignalP"/>
    </source>
</evidence>
<feature type="chain" id="PRO_5021296124" evidence="2">
    <location>
        <begin position="20"/>
        <end position="321"/>
    </location>
</feature>
<evidence type="ECO:0000313" key="4">
    <source>
        <dbReference type="EMBL" id="TGN26599.1"/>
    </source>
</evidence>
<dbReference type="EMBL" id="SRPE01000006">
    <property type="protein sequence ID" value="TGN26599.1"/>
    <property type="molecule type" value="Genomic_DNA"/>
</dbReference>
<accession>A0A4Z1BP41</accession>
<reference evidence="4 5" key="1">
    <citation type="submission" date="2019-03" db="EMBL/GenBank/DDBJ databases">
        <title>Empedobacter tilapiae sp. nov., isolated from an intestine of Nile tilapia Oreochromis niloticus.</title>
        <authorList>
            <person name="Kim Y.-O."/>
            <person name="Yoon J.-H."/>
        </authorList>
    </citation>
    <scope>NUCLEOTIDE SEQUENCE [LARGE SCALE GENOMIC DNA]</scope>
    <source>
        <strain evidence="4 5">MRS2</strain>
    </source>
</reference>
<keyword evidence="5" id="KW-1185">Reference proteome</keyword>
<feature type="signal peptide" evidence="2">
    <location>
        <begin position="1"/>
        <end position="19"/>
    </location>
</feature>
<gene>
    <name evidence="4" type="ORF">E4J94_09105</name>
</gene>
<dbReference type="NCBIfam" id="TIGR04183">
    <property type="entry name" value="Por_Secre_tail"/>
    <property type="match status" value="1"/>
</dbReference>
<evidence type="ECO:0000259" key="3">
    <source>
        <dbReference type="Pfam" id="PF18962"/>
    </source>
</evidence>
<sequence length="321" mass="34325">MKKIFTLLSIVALSSVTFAQNSNEIKSLKAQGLAEKTVINSNNNLASQDYTLIQYKDGNTFDNSLLSCSQQGQVITNAWSRLYDLKKDYGIDSDFEIKSVTVAGAGMGDDNNSAEVAFSQFAGAYTFANITAGMGSGYAAHNFTVDEFEVVELELLEPQETIKAGNKLAVAVITGVEVGTQYLEGGVMVGNNKKGQTHPTYLGWPGTGCVSGGTNTAPTNLSSYEVSYIFHVTGSTETMGTVELGSTKLAVYPNPATTEVNIKLEGSKVADVTVADVTGRVIPVKFSKDGKVDTSKLSTGVYFLRVKDDKGVTRIQKIIKK</sequence>
<keyword evidence="1 2" id="KW-0732">Signal</keyword>
<comment type="caution">
    <text evidence="4">The sequence shown here is derived from an EMBL/GenBank/DDBJ whole genome shotgun (WGS) entry which is preliminary data.</text>
</comment>
<organism evidence="4 5">
    <name type="scientific">Empedobacter tilapiae</name>
    <dbReference type="NCBI Taxonomy" id="2491114"/>
    <lineage>
        <taxon>Bacteria</taxon>
        <taxon>Pseudomonadati</taxon>
        <taxon>Bacteroidota</taxon>
        <taxon>Flavobacteriia</taxon>
        <taxon>Flavobacteriales</taxon>
        <taxon>Weeksellaceae</taxon>
        <taxon>Empedobacter</taxon>
    </lineage>
</organism>
<evidence type="ECO:0000256" key="1">
    <source>
        <dbReference type="ARBA" id="ARBA00022729"/>
    </source>
</evidence>